<dbReference type="RefSeq" id="WP_012726069.1">
    <property type="nucleotide sequence ID" value="NC_012673.1"/>
</dbReference>
<protein>
    <submittedName>
        <fullName evidence="1">Uncharacterized protein</fullName>
    </submittedName>
</protein>
<evidence type="ECO:0000313" key="1">
    <source>
        <dbReference type="EMBL" id="ACQ68950.1"/>
    </source>
</evidence>
<keyword evidence="2" id="KW-1185">Reference proteome</keyword>
<dbReference type="Proteomes" id="UP000000716">
    <property type="component" value="Chromosome"/>
</dbReference>
<proteinExistence type="predicted"/>
<reference evidence="1 2" key="1">
    <citation type="journal article" date="2011" name="J. Bacteriol.">
        <title>Complete genome sequence of the Thermophilic Bacterium Exiguobacterium sp. AT1b.</title>
        <authorList>
            <person name="Vishnivetskaya T.A."/>
            <person name="Lucas S."/>
            <person name="Copeland A."/>
            <person name="Lapidus A."/>
            <person name="Glavina Del Rio T."/>
            <person name="Dalin E."/>
            <person name="Tice H."/>
            <person name="Bruce D.C."/>
            <person name="Goodwin L.A."/>
            <person name="Pitluck S."/>
            <person name="Saunders E."/>
            <person name="Brettin T."/>
            <person name="Detter C."/>
            <person name="Han C."/>
            <person name="Larimer F."/>
            <person name="Land M.L."/>
            <person name="Hauser L.J."/>
            <person name="Kyrpides N.C."/>
            <person name="Ovchinnikova G."/>
            <person name="Kathariou S."/>
            <person name="Ramaley R.F."/>
            <person name="Rodrigues D.F."/>
            <person name="Hendrix C."/>
            <person name="Richardson P."/>
            <person name="Tiedje J.M."/>
        </authorList>
    </citation>
    <scope>NUCLEOTIDE SEQUENCE [LARGE SCALE GENOMIC DNA]</scope>
    <source>
        <strain evidence="2">ATCC BAA-1283 / AT1b</strain>
    </source>
</reference>
<name>C4L0N2_EXISA</name>
<dbReference type="STRING" id="360911.EAT1b_0015"/>
<dbReference type="AlphaFoldDB" id="C4L0N2"/>
<accession>C4L0N2</accession>
<sequence>MNEKQFDVTIQKSGQAFQLSLPGHTIDEAYTHAVDLATGKTNITQPDQILDFGTAPYDFIKVTEKTIEPQVAPPAPQVDEANGNVLFPFIQNIEYLGQKMEIKGVRTIHKDVGYVVLYEAAGSPIQTVFSRKSQEELTYYVGESFGYSNHVSLVPEGDLSDVNDAIEYVEDYVAEVIEIEKKKREDRNKTATAYAGFTKGE</sequence>
<evidence type="ECO:0000313" key="2">
    <source>
        <dbReference type="Proteomes" id="UP000000716"/>
    </source>
</evidence>
<dbReference type="KEGG" id="eat:EAT1b_0015"/>
<dbReference type="EMBL" id="CP001615">
    <property type="protein sequence ID" value="ACQ68950.1"/>
    <property type="molecule type" value="Genomic_DNA"/>
</dbReference>
<dbReference type="HOGENOM" id="CLU_1358732_0_0_9"/>
<organism evidence="1 2">
    <name type="scientific">Exiguobacterium sp. (strain ATCC BAA-1283 / AT1b)</name>
    <dbReference type="NCBI Taxonomy" id="360911"/>
    <lineage>
        <taxon>Bacteria</taxon>
        <taxon>Bacillati</taxon>
        <taxon>Bacillota</taxon>
        <taxon>Bacilli</taxon>
        <taxon>Bacillales</taxon>
        <taxon>Bacillales Family XII. Incertae Sedis</taxon>
        <taxon>Exiguobacterium</taxon>
    </lineage>
</organism>
<gene>
    <name evidence="1" type="ordered locus">EAT1b_0015</name>
</gene>